<evidence type="ECO:0000313" key="2">
    <source>
        <dbReference type="EMBL" id="CAB3982099.1"/>
    </source>
</evidence>
<dbReference type="EMBL" id="CACRXK020000466">
    <property type="protein sequence ID" value="CAB3982099.1"/>
    <property type="molecule type" value="Genomic_DNA"/>
</dbReference>
<evidence type="ECO:0000256" key="1">
    <source>
        <dbReference type="ARBA" id="ARBA00010718"/>
    </source>
</evidence>
<dbReference type="Pfam" id="PF00194">
    <property type="entry name" value="Carb_anhydrase"/>
    <property type="match status" value="1"/>
</dbReference>
<accession>A0A6S7G0A8</accession>
<protein>
    <submittedName>
        <fullName evidence="2">Uncharacterized protein</fullName>
    </submittedName>
</protein>
<evidence type="ECO:0000313" key="3">
    <source>
        <dbReference type="Proteomes" id="UP001152795"/>
    </source>
</evidence>
<gene>
    <name evidence="2" type="ORF">PACLA_8A018337</name>
</gene>
<dbReference type="Proteomes" id="UP001152795">
    <property type="component" value="Unassembled WGS sequence"/>
</dbReference>
<dbReference type="OrthoDB" id="5986706at2759"/>
<keyword evidence="3" id="KW-1185">Reference proteome</keyword>
<dbReference type="InterPro" id="IPR023561">
    <property type="entry name" value="Carbonic_anhydrase_a-class"/>
</dbReference>
<dbReference type="InterPro" id="IPR001148">
    <property type="entry name" value="CA_dom"/>
</dbReference>
<dbReference type="PANTHER" id="PTHR18952">
    <property type="entry name" value="CARBONIC ANHYDRASE"/>
    <property type="match status" value="1"/>
</dbReference>
<dbReference type="GO" id="GO:0005737">
    <property type="term" value="C:cytoplasm"/>
    <property type="evidence" value="ECO:0007669"/>
    <property type="project" value="TreeGrafter"/>
</dbReference>
<proteinExistence type="inferred from homology"/>
<dbReference type="PROSITE" id="PS51144">
    <property type="entry name" value="ALPHA_CA_2"/>
    <property type="match status" value="1"/>
</dbReference>
<dbReference type="CDD" id="cd00326">
    <property type="entry name" value="alpha_CA"/>
    <property type="match status" value="1"/>
</dbReference>
<dbReference type="PANTHER" id="PTHR18952:SF124">
    <property type="entry name" value="CARBONIC ANHYDRASE 7"/>
    <property type="match status" value="1"/>
</dbReference>
<dbReference type="SUPFAM" id="SSF51069">
    <property type="entry name" value="Carbonic anhydrase"/>
    <property type="match status" value="1"/>
</dbReference>
<dbReference type="GO" id="GO:0004089">
    <property type="term" value="F:carbonate dehydratase activity"/>
    <property type="evidence" value="ECO:0007669"/>
    <property type="project" value="InterPro"/>
</dbReference>
<organism evidence="2 3">
    <name type="scientific">Paramuricea clavata</name>
    <name type="common">Red gorgonian</name>
    <name type="synonym">Violescent sea-whip</name>
    <dbReference type="NCBI Taxonomy" id="317549"/>
    <lineage>
        <taxon>Eukaryota</taxon>
        <taxon>Metazoa</taxon>
        <taxon>Cnidaria</taxon>
        <taxon>Anthozoa</taxon>
        <taxon>Octocorallia</taxon>
        <taxon>Malacalcyonacea</taxon>
        <taxon>Plexauridae</taxon>
        <taxon>Paramuricea</taxon>
    </lineage>
</organism>
<dbReference type="InterPro" id="IPR036398">
    <property type="entry name" value="CA_dom_sf"/>
</dbReference>
<name>A0A6S7G0A8_PARCT</name>
<comment type="caution">
    <text evidence="2">The sequence shown here is derived from an EMBL/GenBank/DDBJ whole genome shotgun (WGS) entry which is preliminary data.</text>
</comment>
<comment type="similarity">
    <text evidence="1">Belongs to the alpha-carbonic anhydrase family.</text>
</comment>
<dbReference type="GO" id="GO:0008270">
    <property type="term" value="F:zinc ion binding"/>
    <property type="evidence" value="ECO:0007669"/>
    <property type="project" value="InterPro"/>
</dbReference>
<dbReference type="AlphaFoldDB" id="A0A6S7G0A8"/>
<reference evidence="2" key="1">
    <citation type="submission" date="2020-04" db="EMBL/GenBank/DDBJ databases">
        <authorList>
            <person name="Alioto T."/>
            <person name="Alioto T."/>
            <person name="Gomez Garrido J."/>
        </authorList>
    </citation>
    <scope>NUCLEOTIDE SEQUENCE</scope>
    <source>
        <strain evidence="2">A484AB</strain>
    </source>
</reference>
<dbReference type="Gene3D" id="3.10.200.10">
    <property type="entry name" value="Alpha carbonic anhydrase"/>
    <property type="match status" value="1"/>
</dbReference>
<dbReference type="SMART" id="SM01057">
    <property type="entry name" value="Carb_anhydrase"/>
    <property type="match status" value="1"/>
</dbReference>
<sequence>MHVYIGVLSCLVCICVAHPHNHTWDHYDQGKTWLTKFEKFCAGKKQSPINIKNPQCDKALNDSITFINYDNAGPTKFPFENNGHWLIVRAASTTAKINLGGPITYRFHQLHFHWGKDDTRGSEHQLDGEVFPAAMHLYHINEKYTSFHDAQDKKDGFAMLSFFVKIGDKNPAFDFLNFTTHSKLIDPETKVNITQFALNKLLPKNLTVIYRYEGSITNPTCDESILWTIFDQPVYISKSQLAELRRLKDRNNKTLVDNYRAVQDLNGRKITYWSEAKCGSRDSAATALGASIFSALFSLLLFTFINAC</sequence>